<dbReference type="Gene3D" id="1.20.1300.10">
    <property type="entry name" value="Fumarate reductase/succinate dehydrogenase, transmembrane subunit"/>
    <property type="match status" value="1"/>
</dbReference>
<evidence type="ECO:0000256" key="10">
    <source>
        <dbReference type="RuleBase" id="RU364031"/>
    </source>
</evidence>
<evidence type="ECO:0000256" key="5">
    <source>
        <dbReference type="ARBA" id="ARBA00022792"/>
    </source>
</evidence>
<evidence type="ECO:0000256" key="9">
    <source>
        <dbReference type="ARBA" id="ARBA00023136"/>
    </source>
</evidence>
<reference evidence="11" key="1">
    <citation type="submission" date="2022-08" db="EMBL/GenBank/DDBJ databases">
        <title>A Global Phylogenomic Analysis of the Shiitake Genus Lentinula.</title>
        <authorList>
            <consortium name="DOE Joint Genome Institute"/>
            <person name="Sierra-Patev S."/>
            <person name="Min B."/>
            <person name="Naranjo-Ortiz M."/>
            <person name="Looney B."/>
            <person name="Konkel Z."/>
            <person name="Slot J.C."/>
            <person name="Sakamoto Y."/>
            <person name="Steenwyk J.L."/>
            <person name="Rokas A."/>
            <person name="Carro J."/>
            <person name="Camarero S."/>
            <person name="Ferreira P."/>
            <person name="Molpeceres G."/>
            <person name="Ruiz-Duenas F.J."/>
            <person name="Serrano A."/>
            <person name="Henrissat B."/>
            <person name="Drula E."/>
            <person name="Hughes K.W."/>
            <person name="Mata J.L."/>
            <person name="Ishikawa N.K."/>
            <person name="Vargas-Isla R."/>
            <person name="Ushijima S."/>
            <person name="Smith C.A."/>
            <person name="Ahrendt S."/>
            <person name="Andreopoulos W."/>
            <person name="He G."/>
            <person name="Labutti K."/>
            <person name="Lipzen A."/>
            <person name="Ng V."/>
            <person name="Riley R."/>
            <person name="Sandor L."/>
            <person name="Barry K."/>
            <person name="Martinez A.T."/>
            <person name="Xiao Y."/>
            <person name="Gibbons J.G."/>
            <person name="Terashima K."/>
            <person name="Grigoriev I.V."/>
            <person name="Hibbett D.S."/>
        </authorList>
    </citation>
    <scope>NUCLEOTIDE SEQUENCE</scope>
    <source>
        <strain evidence="11">RHP3577 ss4</strain>
    </source>
</reference>
<dbReference type="PANTHER" id="PTHR13337:SF2">
    <property type="entry name" value="SUCCINATE DEHYDROGENASE [UBIQUINONE] CYTOCHROME B SMALL SUBUNIT, MITOCHONDRIAL"/>
    <property type="match status" value="1"/>
</dbReference>
<organism evidence="11 12">
    <name type="scientific">Lentinula lateritia</name>
    <dbReference type="NCBI Taxonomy" id="40482"/>
    <lineage>
        <taxon>Eukaryota</taxon>
        <taxon>Fungi</taxon>
        <taxon>Dikarya</taxon>
        <taxon>Basidiomycota</taxon>
        <taxon>Agaricomycotina</taxon>
        <taxon>Agaricomycetes</taxon>
        <taxon>Agaricomycetidae</taxon>
        <taxon>Agaricales</taxon>
        <taxon>Marasmiineae</taxon>
        <taxon>Omphalotaceae</taxon>
        <taxon>Lentinula</taxon>
    </lineage>
</organism>
<dbReference type="Pfam" id="PF05328">
    <property type="entry name" value="CybS"/>
    <property type="match status" value="1"/>
</dbReference>
<dbReference type="InterPro" id="IPR007992">
    <property type="entry name" value="CybS"/>
</dbReference>
<sequence>TWYPLPELRRSAQSLLRPRLVSAALVPMTVAAFATSRTNYPIFDGILGLSLIIHSHIGFDSSAVNYLHPCKFSVLGLIVKWTLRAATVGTMVGVYQFNTNDIGALRM</sequence>
<comment type="caution">
    <text evidence="11">The sequence shown here is derived from an EMBL/GenBank/DDBJ whole genome shotgun (WGS) entry which is preliminary data.</text>
</comment>
<name>A0ABQ8VTS2_9AGAR</name>
<keyword evidence="6 10" id="KW-0809">Transit peptide</keyword>
<accession>A0ABQ8VTS2</accession>
<evidence type="ECO:0000256" key="7">
    <source>
        <dbReference type="ARBA" id="ARBA00022989"/>
    </source>
</evidence>
<keyword evidence="5 10" id="KW-0999">Mitochondrion inner membrane</keyword>
<keyword evidence="3" id="KW-0813">Transport</keyword>
<feature type="non-terminal residue" evidence="11">
    <location>
        <position position="1"/>
    </location>
</feature>
<protein>
    <recommendedName>
        <fullName evidence="10">Succinate dehydrogenase [ubiquinone] cytochrome b small subunit</fullName>
    </recommendedName>
</protein>
<evidence type="ECO:0000313" key="11">
    <source>
        <dbReference type="EMBL" id="KAJ4498885.1"/>
    </source>
</evidence>
<dbReference type="Proteomes" id="UP001150217">
    <property type="component" value="Unassembled WGS sequence"/>
</dbReference>
<evidence type="ECO:0000256" key="4">
    <source>
        <dbReference type="ARBA" id="ARBA00022692"/>
    </source>
</evidence>
<keyword evidence="4" id="KW-0812">Transmembrane</keyword>
<evidence type="ECO:0000256" key="2">
    <source>
        <dbReference type="ARBA" id="ARBA00007294"/>
    </source>
</evidence>
<dbReference type="PANTHER" id="PTHR13337">
    <property type="entry name" value="SUCCINATE DEHYDROGENASE"/>
    <property type="match status" value="1"/>
</dbReference>
<dbReference type="InterPro" id="IPR034804">
    <property type="entry name" value="SQR/QFR_C/D"/>
</dbReference>
<gene>
    <name evidence="11" type="ORF">C8R41DRAFT_935103</name>
</gene>
<evidence type="ECO:0000256" key="8">
    <source>
        <dbReference type="ARBA" id="ARBA00023128"/>
    </source>
</evidence>
<keyword evidence="7" id="KW-1133">Transmembrane helix</keyword>
<keyword evidence="8 10" id="KW-0496">Mitochondrion</keyword>
<comment type="similarity">
    <text evidence="2 10">Belongs to the CybS family.</text>
</comment>
<comment type="subcellular location">
    <subcellularLocation>
        <location evidence="1 10">Mitochondrion inner membrane</location>
        <topology evidence="1 10">Multi-pass membrane protein</topology>
    </subcellularLocation>
</comment>
<evidence type="ECO:0000313" key="12">
    <source>
        <dbReference type="Proteomes" id="UP001150217"/>
    </source>
</evidence>
<keyword evidence="12" id="KW-1185">Reference proteome</keyword>
<dbReference type="EMBL" id="JANVFT010000013">
    <property type="protein sequence ID" value="KAJ4498885.1"/>
    <property type="molecule type" value="Genomic_DNA"/>
</dbReference>
<evidence type="ECO:0000256" key="3">
    <source>
        <dbReference type="ARBA" id="ARBA00022448"/>
    </source>
</evidence>
<keyword evidence="9 10" id="KW-0472">Membrane</keyword>
<evidence type="ECO:0000256" key="1">
    <source>
        <dbReference type="ARBA" id="ARBA00004448"/>
    </source>
</evidence>
<evidence type="ECO:0000256" key="6">
    <source>
        <dbReference type="ARBA" id="ARBA00022946"/>
    </source>
</evidence>
<proteinExistence type="inferred from homology"/>